<reference evidence="2 3" key="1">
    <citation type="submission" date="2024-04" db="EMBL/GenBank/DDBJ databases">
        <authorList>
            <person name="Fracassetti M."/>
        </authorList>
    </citation>
    <scope>NUCLEOTIDE SEQUENCE [LARGE SCALE GENOMIC DNA]</scope>
</reference>
<keyword evidence="3" id="KW-1185">Reference proteome</keyword>
<dbReference type="Proteomes" id="UP001497516">
    <property type="component" value="Chromosome 6"/>
</dbReference>
<proteinExistence type="predicted"/>
<dbReference type="PANTHER" id="PTHR33647">
    <property type="entry name" value="OS01G0793900 PROTEIN"/>
    <property type="match status" value="1"/>
</dbReference>
<sequence>MGNCCRKSVSSTAVWADDDWETLGDHHKMVLFDADAGEDHHGVVGVSGGGEGDDDDSSSSDDKDRLLPPAAAGREVKIKVSRRELEELMSRVEMQGLSSEQILARLISSAGAAGLFADEDDHHRHWRPVLQSIPEV</sequence>
<gene>
    <name evidence="2" type="ORF">LTRI10_LOCUS38064</name>
</gene>
<evidence type="ECO:0000313" key="3">
    <source>
        <dbReference type="Proteomes" id="UP001497516"/>
    </source>
</evidence>
<accession>A0AAV2FJB7</accession>
<evidence type="ECO:0000313" key="2">
    <source>
        <dbReference type="EMBL" id="CAL1397793.1"/>
    </source>
</evidence>
<protein>
    <submittedName>
        <fullName evidence="2">Uncharacterized protein</fullName>
    </submittedName>
</protein>
<organism evidence="2 3">
    <name type="scientific">Linum trigynum</name>
    <dbReference type="NCBI Taxonomy" id="586398"/>
    <lineage>
        <taxon>Eukaryota</taxon>
        <taxon>Viridiplantae</taxon>
        <taxon>Streptophyta</taxon>
        <taxon>Embryophyta</taxon>
        <taxon>Tracheophyta</taxon>
        <taxon>Spermatophyta</taxon>
        <taxon>Magnoliopsida</taxon>
        <taxon>eudicotyledons</taxon>
        <taxon>Gunneridae</taxon>
        <taxon>Pentapetalae</taxon>
        <taxon>rosids</taxon>
        <taxon>fabids</taxon>
        <taxon>Malpighiales</taxon>
        <taxon>Linaceae</taxon>
        <taxon>Linum</taxon>
    </lineage>
</organism>
<dbReference type="PANTHER" id="PTHR33647:SF10">
    <property type="entry name" value="DUF4228 DOMAIN-CONTAINING PROTEIN"/>
    <property type="match status" value="1"/>
</dbReference>
<dbReference type="EMBL" id="OZ034819">
    <property type="protein sequence ID" value="CAL1397793.1"/>
    <property type="molecule type" value="Genomic_DNA"/>
</dbReference>
<name>A0AAV2FJB7_9ROSI</name>
<evidence type="ECO:0000256" key="1">
    <source>
        <dbReference type="SAM" id="MobiDB-lite"/>
    </source>
</evidence>
<dbReference type="AlphaFoldDB" id="A0AAV2FJB7"/>
<feature type="region of interest" description="Disordered" evidence="1">
    <location>
        <begin position="40"/>
        <end position="71"/>
    </location>
</feature>